<comment type="caution">
    <text evidence="3">The sequence shown here is derived from an EMBL/GenBank/DDBJ whole genome shotgun (WGS) entry which is preliminary data.</text>
</comment>
<dbReference type="Pfam" id="PF02625">
    <property type="entry name" value="XdhC_CoxI"/>
    <property type="match status" value="1"/>
</dbReference>
<evidence type="ECO:0000259" key="2">
    <source>
        <dbReference type="Pfam" id="PF13478"/>
    </source>
</evidence>
<protein>
    <submittedName>
        <fullName evidence="3">XdhC/CoxI family protein</fullName>
    </submittedName>
</protein>
<dbReference type="EMBL" id="SKFH01000042">
    <property type="protein sequence ID" value="TCZ66535.1"/>
    <property type="molecule type" value="Genomic_DNA"/>
</dbReference>
<dbReference type="InterPro" id="IPR052698">
    <property type="entry name" value="MoCofactor_Util/Proc"/>
</dbReference>
<organism evidence="3 4">
    <name type="scientific">Flaviaesturariibacter aridisoli</name>
    <dbReference type="NCBI Taxonomy" id="2545761"/>
    <lineage>
        <taxon>Bacteria</taxon>
        <taxon>Pseudomonadati</taxon>
        <taxon>Bacteroidota</taxon>
        <taxon>Chitinophagia</taxon>
        <taxon>Chitinophagales</taxon>
        <taxon>Chitinophagaceae</taxon>
        <taxon>Flaviaestuariibacter</taxon>
    </lineage>
</organism>
<name>A0A4R4DVE9_9BACT</name>
<dbReference type="InterPro" id="IPR027051">
    <property type="entry name" value="XdhC_Rossmann_dom"/>
</dbReference>
<dbReference type="SUPFAM" id="SSF51735">
    <property type="entry name" value="NAD(P)-binding Rossmann-fold domains"/>
    <property type="match status" value="1"/>
</dbReference>
<gene>
    <name evidence="3" type="ORF">E0486_16620</name>
</gene>
<dbReference type="Gene3D" id="3.40.50.720">
    <property type="entry name" value="NAD(P)-binding Rossmann-like Domain"/>
    <property type="match status" value="1"/>
</dbReference>
<reference evidence="3 4" key="1">
    <citation type="submission" date="2019-03" db="EMBL/GenBank/DDBJ databases">
        <authorList>
            <person name="Kim M.K.M."/>
        </authorList>
    </citation>
    <scope>NUCLEOTIDE SEQUENCE [LARGE SCALE GENOMIC DNA]</scope>
    <source>
        <strain evidence="3 4">17J68-15</strain>
    </source>
</reference>
<dbReference type="Proteomes" id="UP000295164">
    <property type="component" value="Unassembled WGS sequence"/>
</dbReference>
<dbReference type="RefSeq" id="WP_131853850.1">
    <property type="nucleotide sequence ID" value="NZ_SKFH01000042.1"/>
</dbReference>
<proteinExistence type="predicted"/>
<dbReference type="PANTHER" id="PTHR30388:SF6">
    <property type="entry name" value="XANTHINE DEHYDROGENASE SUBUNIT A-RELATED"/>
    <property type="match status" value="1"/>
</dbReference>
<dbReference type="InterPro" id="IPR003777">
    <property type="entry name" value="XdhC_CoxI"/>
</dbReference>
<dbReference type="InterPro" id="IPR036291">
    <property type="entry name" value="NAD(P)-bd_dom_sf"/>
</dbReference>
<dbReference type="AlphaFoldDB" id="A0A4R4DVE9"/>
<dbReference type="PANTHER" id="PTHR30388">
    <property type="entry name" value="ALDEHYDE OXIDOREDUCTASE MOLYBDENUM COFACTOR ASSEMBLY PROTEIN"/>
    <property type="match status" value="1"/>
</dbReference>
<dbReference type="Pfam" id="PF13478">
    <property type="entry name" value="XdhC_C"/>
    <property type="match status" value="1"/>
</dbReference>
<evidence type="ECO:0000259" key="1">
    <source>
        <dbReference type="Pfam" id="PF02625"/>
    </source>
</evidence>
<sequence>MTTWHFVRDKLRASVPVILLWVLESEGSSPGRRGFKMAVAADGTFQGTIGGGMMEHKLVEKARALLAAGQASLFLQRQHHDKTHVRDQSGMICSGSQLLAFVPLQPAQEGLISSLLLAFSRQRESRIALDPGGLRLDPEATGEAGLTFTDEENWHYTETLDQRPVIHIIGAGHVGLALSQQMSLLGFYIRLYDNRPGLNTFLDNPFAHEKIVCDYENIDSLLEASENDFVVIMTFGYRDDKIVFRRLLHKHFYYLGMLGSDAKILTLMRELEAEGVSPDSWQHCFVPVGLPIYSKTAPEIAVSIAAEIIREKNRDLPTGRSGLPLAE</sequence>
<keyword evidence="4" id="KW-1185">Reference proteome</keyword>
<accession>A0A4R4DVE9</accession>
<feature type="domain" description="XdhC- CoxI" evidence="1">
    <location>
        <begin position="12"/>
        <end position="72"/>
    </location>
</feature>
<feature type="domain" description="XdhC Rossmann" evidence="2">
    <location>
        <begin position="167"/>
        <end position="308"/>
    </location>
</feature>
<evidence type="ECO:0000313" key="3">
    <source>
        <dbReference type="EMBL" id="TCZ66535.1"/>
    </source>
</evidence>
<dbReference type="OrthoDB" id="9773039at2"/>
<evidence type="ECO:0000313" key="4">
    <source>
        <dbReference type="Proteomes" id="UP000295164"/>
    </source>
</evidence>